<dbReference type="GO" id="GO:0005634">
    <property type="term" value="C:nucleus"/>
    <property type="evidence" value="ECO:0007669"/>
    <property type="project" value="UniProtKB-SubCell"/>
</dbReference>
<dbReference type="SUPFAM" id="SSF52425">
    <property type="entry name" value="Cryptochrome/photolyase, N-terminal domain"/>
    <property type="match status" value="1"/>
</dbReference>
<organism evidence="18 19">
    <name type="scientific">Collichthys lucidus</name>
    <name type="common">Big head croaker</name>
    <name type="synonym">Sciaena lucida</name>
    <dbReference type="NCBI Taxonomy" id="240159"/>
    <lineage>
        <taxon>Eukaryota</taxon>
        <taxon>Metazoa</taxon>
        <taxon>Chordata</taxon>
        <taxon>Craniata</taxon>
        <taxon>Vertebrata</taxon>
        <taxon>Euteleostomi</taxon>
        <taxon>Actinopterygii</taxon>
        <taxon>Neopterygii</taxon>
        <taxon>Teleostei</taxon>
        <taxon>Neoteleostei</taxon>
        <taxon>Acanthomorphata</taxon>
        <taxon>Eupercaria</taxon>
        <taxon>Sciaenidae</taxon>
        <taxon>Collichthys</taxon>
    </lineage>
</organism>
<feature type="compositionally biased region" description="Polar residues" evidence="14">
    <location>
        <begin position="2236"/>
        <end position="2246"/>
    </location>
</feature>
<evidence type="ECO:0000259" key="16">
    <source>
        <dbReference type="PROSITE" id="PS50157"/>
    </source>
</evidence>
<feature type="compositionally biased region" description="Polar residues" evidence="14">
    <location>
        <begin position="1093"/>
        <end position="1108"/>
    </location>
</feature>
<feature type="compositionally biased region" description="Basic and acidic residues" evidence="14">
    <location>
        <begin position="2436"/>
        <end position="2446"/>
    </location>
</feature>
<feature type="domain" description="Photolyase/cryptochrome alpha/beta" evidence="17">
    <location>
        <begin position="2899"/>
        <end position="3038"/>
    </location>
</feature>
<feature type="DNA-binding region" description="Homeobox" evidence="12">
    <location>
        <begin position="1917"/>
        <end position="1976"/>
    </location>
</feature>
<feature type="compositionally biased region" description="Low complexity" evidence="14">
    <location>
        <begin position="1723"/>
        <end position="1745"/>
    </location>
</feature>
<dbReference type="Gene3D" id="3.30.160.60">
    <property type="entry name" value="Classic Zinc Finger"/>
    <property type="match status" value="2"/>
</dbReference>
<dbReference type="InterPro" id="IPR036155">
    <property type="entry name" value="Crypto/Photolyase_N_sf"/>
</dbReference>
<dbReference type="CDD" id="cd00086">
    <property type="entry name" value="homeodomain"/>
    <property type="match status" value="3"/>
</dbReference>
<evidence type="ECO:0000259" key="17">
    <source>
        <dbReference type="PROSITE" id="PS51645"/>
    </source>
</evidence>
<dbReference type="Proteomes" id="UP000298787">
    <property type="component" value="Chromosome 7"/>
</dbReference>
<feature type="compositionally biased region" description="Polar residues" evidence="14">
    <location>
        <begin position="149"/>
        <end position="158"/>
    </location>
</feature>
<feature type="compositionally biased region" description="Polar residues" evidence="14">
    <location>
        <begin position="2419"/>
        <end position="2435"/>
    </location>
</feature>
<feature type="region of interest" description="Disordered" evidence="14">
    <location>
        <begin position="1878"/>
        <end position="1926"/>
    </location>
</feature>
<dbReference type="SMART" id="SM00355">
    <property type="entry name" value="ZnF_C2H2"/>
    <property type="match status" value="13"/>
</dbReference>
<feature type="DNA-binding region" description="Homeobox" evidence="12">
    <location>
        <begin position="2037"/>
        <end position="2096"/>
    </location>
</feature>
<dbReference type="Pfam" id="PF24056">
    <property type="entry name" value="zf-C2H2_ZFHX3"/>
    <property type="match status" value="1"/>
</dbReference>
<feature type="region of interest" description="Disordered" evidence="14">
    <location>
        <begin position="2611"/>
        <end position="2677"/>
    </location>
</feature>
<feature type="compositionally biased region" description="Polar residues" evidence="14">
    <location>
        <begin position="962"/>
        <end position="976"/>
    </location>
</feature>
<comment type="function">
    <text evidence="1">Sequence-specific transcription factor which is part of a developmental regulatory system that provides cells with specific positional identities on the anterior-posterior axis.</text>
</comment>
<dbReference type="PROSITE" id="PS50071">
    <property type="entry name" value="HOMEOBOX_2"/>
    <property type="match status" value="3"/>
</dbReference>
<evidence type="ECO:0000256" key="3">
    <source>
        <dbReference type="ARBA" id="ARBA00022723"/>
    </source>
</evidence>
<feature type="domain" description="Homeobox" evidence="15">
    <location>
        <begin position="2035"/>
        <end position="2095"/>
    </location>
</feature>
<feature type="compositionally biased region" description="Gly residues" evidence="14">
    <location>
        <begin position="1"/>
        <end position="12"/>
    </location>
</feature>
<dbReference type="PANTHER" id="PTHR45891:SF1">
    <property type="entry name" value="ZINC FINGER HOMEOBOX PROTEIN 2"/>
    <property type="match status" value="1"/>
</dbReference>
<dbReference type="PANTHER" id="PTHR45891">
    <property type="entry name" value="ZINC FINGER HOMEOBOX PROTEIN"/>
    <property type="match status" value="1"/>
</dbReference>
<dbReference type="InterPro" id="IPR009057">
    <property type="entry name" value="Homeodomain-like_sf"/>
</dbReference>
<feature type="compositionally biased region" description="Basic and acidic residues" evidence="14">
    <location>
        <begin position="1596"/>
        <end position="1609"/>
    </location>
</feature>
<evidence type="ECO:0000256" key="10">
    <source>
        <dbReference type="ARBA" id="ARBA00023242"/>
    </source>
</evidence>
<feature type="region of interest" description="Disordered" evidence="14">
    <location>
        <begin position="1976"/>
        <end position="2049"/>
    </location>
</feature>
<sequence>MDSGEGGGGDGGGGEERDADLSPQALSLPLLTLAAIPEQGSSSHTSAMAPAKEPLTLPQQQEEEGAEGSQAREETQGGEQKDGGRHSQENGACQKQGMKEDFGEGYLSRQRKEEGEVHVGVGEASVTGGLPAALSSRGGEEEKEEEEAISNQSQTKSKCSLLPQQSQHSSSSSTAKASGTLDSKIAASPKPSPTPSTSPKPSPFLSTSPKHFTCPSSSSALLSETEVKDIKGDQGWISGFPQSFKSQQSTLAFPLAGTEPASTPAEDDGPAGVPHSSISNGDGAKAPEPNDSQLDTEVDDERDKDGEQKEAVLKNLNQDLSPNSLTSHMTIMHSRNSCKTLKCPKCNWHYKSQHTLQVHMKEKHPETGGQCVCGASGGKCVCGGATRDVCGYCSSGKPHPRLARGETYACGYKPYRCEVCDYATSSKGNLSIHMQSDKHLNNVQNGGHSNGHMHTSHITNNSSSSNGHTVDEPAYKLPLSISTPTTQPAKLTPPAHSHSHGKRWRCDVCDYETSIARNLRIHTTSEKHTHNMLRLQRGYYLSHCRSLAPQLKHLQNTGAELSLNMRLTSQQVAEQPVTLGSTLTPSPSPSPSPPPASSLSPTGPLSQGVFQCLVCSCFSSDSLESVEQHLNAPRSLPQSEWCSLVAGGCHCRLCGYTTPLRANFSLHCQTDRHRTRYQLAAHLQEGGDRGQEGAALIAKGNPIQLRCNLCDYVTSSLEKLRGHSLSSHHEASVRVYRFLQQYDGEVDGGSWLFHCLLCNHSSSSKLQVLKHSQTPTHQQREGLLQLQPMGGEELAAIFTIRKCPDGDTGELSDDMETSSESTTGPLDTTKDTCNLGEKQISEEIETRGEEREKREPLPPAKRPSSGCEEMENSIATKRPRIHQQNENQQTVQCPLCQVKLSYTHLQQHLTHVHSVAQDCVDKLISTVTLSMEQPPPQLQTEPQTELHTDDTQKNKNTKNKNADCSRTADSTASADLQKNKGISLENTERDVAAPKDVTALLTPPLEDNTTHPSNGRLAPQSPIQIPPSPPPTSPPSDPPPLSDRHGYRFRCSRCSLAFPTQEKLQLHWQYHAMRAATECPLCSRQCRSQEALQRHMQNTHSQLDNPQGQIPPLSPHTAQYLEQNKSSVQQDFSLSPQVGQEAGEGEDEEVEEEALDMEGKEEQKEEVVQFKEKDVAVHYNSVSHLHRARRALQDSGTGVAAPEAPRGPDPRPYRCRLCGVGYSQSSTLDIHLRSVLHQTRARAAQNSAPQTPTSSVAAPVSVSTTSTQAATTREETSKSFTKRLDVSSSTSSLLSLPAEAQPAFSNPTDSQQTKKRVAELLASRNQLMLIQQQQLAQVQAQAQAQLQQHTALLQSQLIQHLPLGPDNLLKQHFPLTPDNLLSLQQQLLLPFYLTGDMTFNPELAVRSPELSQSVSANSIPKEQVKPEPKREIQPQIDEKQTQRQSPNPAVCQPKDHVQSESKVEAGCSGSTTNHTEREHSESNLEQENEEMLVPTIKNESQKEETDSCSLNLLGLQCPPPRVPYAAVNGEPLRALLQSYGYELALQYIQSRHRHQQQIPTHMIMGKQQCSDISKMEEERDKFNGLKDRMVDGCKDNNKGNKEIEEQKEDKDEELANTGKGCCGRGEKCRDCGKFFSDALILKSHKEYIHRMLFPTATLERFSREYRLQYDQMYPLTQPKSVENSTACPQAAAPAPAPAPSSESELAPEPIKPQVKALAPSPVPSVSDSVTKTSTPATDLTSTAPTPSSPFPSQPKDFSQEPPIPSTSATATSQTTSPAQSLPLSLPKIPMLPLSLPQLPIPPLTLPKLPMPPIPFPMDLPLLSPVVMQSVALQSQPWLDSSVNPELAKLYQSQLNPALLGQQPQLSPALLAQQPQLSPALQGQPPQLNPTLGQPSQPSPIQTGQQPQVSPTILEQQSKRTRTRISEEQLTVLRKHFDINSLPSDEEINKMSALSGLPHKVIKHWFRNTLFKERQRDKDSPYNFNNPPTTALEESREEVSQNQPMTLSPCSLSPGLPANTSSQPQTTDPQRGEPHRGRRSSRTRFTEQQLETLQGVFEATPYPREEEYDRMSALLSLPNRVIVVWFQNARQRARKNQDRGADDGLEGKSQLDNITDREMAATRLMMKMRITVVNENSMDLTYEYYTNPESPIADSSSHCTESEHPTVKGEPTSVTRRQDDKAVSSVASKSPALIQTQNGISETETQHKEIAQALKTESPPRPEPNAQPENTRERPQPRTSSSSQKTVSAILPVAHSSQGHHYSSSSDQAVERPADTSPSLPAAPESETSHTPLPDVTSGLSTETQPKSQLQTQAQFQCNLCPMSLPSFQLWQEHQTRHLLAAQTQVQFLHSGFTDRTMPYMMLHPNHTLMASQMLSGAMSQMHPNHTHPMISHLNSIQIKNALSDHSNTLTSLSQSSLTPMKQNSKLMSETSFEGQRSSREVEEEHRRDKRQRTTITPEQLEVLYQRYSLDSNPTRGVLESIARDVGLTRRVVQVWFQNTRARERKGQFRSMGPGSSFSLGFNHLRCPFCRALFKVKSALDAHMRSRHWAEAERAGYNLSMSNGSNGQIGMSVSSVVDRPGPSISSNLIPNHGYVISNKELTVKAPVTSLSSTTDLNNAEEDDDYDDDDEEYPCEEGSSVADQASPSPEGSGGPSSDWGETQTLQQHHHQQQRQRTQMSHFQILQLRDFYRTHRTPNRHECEALGQELGLPHRVVQTLTGADEPQSMIVMSYRSPWENRGTERGEEGALFTLFIESHNEHRSLLTVHGRTWKQRVNPFSPRADTPIHQFVSTEDDELELAMALSLLEMKDHRLSTPSQESRCRQTGDRADRRKNINLCVCVSTLSGSVSKQDKFEQGYQKMDEGDLNQAEKPKRSKNRRQRRKGPCQQIVGLPCSPSAPPPVLLWFRRDLRLCDNPALICSLEFGAPVILVFIWTWEYGGYGRSLDPYSIGTEGVGEIDWAPNIHKSWDFSKEGAHARLEAFLHDGVVFGQTYPERIVTDLEERRSQSLRDVALVRKEFRHYVDKRSGCDLAPLPPRLVSEALGLSHRDGDVVTAGMQFLLPVITRMEFKHQLEDPEADATSNPYNAVLKGYVSRKRDETVAFFNDRDFTASVMYRGTQRKERLENDYRRMEGLSQLPAPRGRARRAPSANDRFSIVPGGAVTSLR</sequence>
<feature type="compositionally biased region" description="Basic and acidic residues" evidence="14">
    <location>
        <begin position="2094"/>
        <end position="2105"/>
    </location>
</feature>
<evidence type="ECO:0000313" key="19">
    <source>
        <dbReference type="Proteomes" id="UP000298787"/>
    </source>
</evidence>
<dbReference type="GO" id="GO:0045664">
    <property type="term" value="P:regulation of neuron differentiation"/>
    <property type="evidence" value="ECO:0007669"/>
    <property type="project" value="TreeGrafter"/>
</dbReference>
<feature type="domain" description="Homeobox" evidence="15">
    <location>
        <begin position="1915"/>
        <end position="1975"/>
    </location>
</feature>
<feature type="compositionally biased region" description="Basic and acidic residues" evidence="14">
    <location>
        <begin position="1272"/>
        <end position="1283"/>
    </location>
</feature>
<dbReference type="PROSITE" id="PS50330">
    <property type="entry name" value="UIM"/>
    <property type="match status" value="1"/>
</dbReference>
<dbReference type="InterPro" id="IPR006050">
    <property type="entry name" value="DNA_photolyase_N"/>
</dbReference>
<keyword evidence="7" id="KW-0157">Chromophore</keyword>
<dbReference type="Gene3D" id="3.40.50.620">
    <property type="entry name" value="HUPs"/>
    <property type="match status" value="1"/>
</dbReference>
<keyword evidence="9 12" id="KW-0371">Homeobox</keyword>
<evidence type="ECO:0000256" key="4">
    <source>
        <dbReference type="ARBA" id="ARBA00022737"/>
    </source>
</evidence>
<gene>
    <name evidence="18" type="ORF">D9C73_007457</name>
</gene>
<feature type="compositionally biased region" description="Acidic residues" evidence="14">
    <location>
        <begin position="2617"/>
        <end position="2633"/>
    </location>
</feature>
<dbReference type="GO" id="GO:0000978">
    <property type="term" value="F:RNA polymerase II cis-regulatory region sequence-specific DNA binding"/>
    <property type="evidence" value="ECO:0007669"/>
    <property type="project" value="TreeGrafter"/>
</dbReference>
<dbReference type="PROSITE" id="PS00028">
    <property type="entry name" value="ZINC_FINGER_C2H2_1"/>
    <property type="match status" value="6"/>
</dbReference>
<keyword evidence="10 12" id="KW-0539">Nucleus</keyword>
<keyword evidence="6" id="KW-0862">Zinc</keyword>
<dbReference type="PROSITE" id="PS00027">
    <property type="entry name" value="HOMEOBOX_1"/>
    <property type="match status" value="2"/>
</dbReference>
<feature type="region of interest" description="Disordered" evidence="14">
    <location>
        <begin position="2857"/>
        <end position="2889"/>
    </location>
</feature>
<feature type="compositionally biased region" description="Acidic residues" evidence="14">
    <location>
        <begin position="807"/>
        <end position="817"/>
    </location>
</feature>
<evidence type="ECO:0000256" key="8">
    <source>
        <dbReference type="ARBA" id="ARBA00023125"/>
    </source>
</evidence>
<feature type="compositionally biased region" description="Low complexity" evidence="14">
    <location>
        <begin position="164"/>
        <end position="173"/>
    </location>
</feature>
<feature type="domain" description="C2H2-type" evidence="16">
    <location>
        <begin position="415"/>
        <end position="444"/>
    </location>
</feature>
<feature type="compositionally biased region" description="Basic and acidic residues" evidence="14">
    <location>
        <begin position="944"/>
        <end position="953"/>
    </location>
</feature>
<feature type="compositionally biased region" description="Acidic residues" evidence="14">
    <location>
        <begin position="1143"/>
        <end position="1156"/>
    </location>
</feature>
<feature type="region of interest" description="Disordered" evidence="14">
    <location>
        <begin position="1410"/>
        <end position="1491"/>
    </location>
</feature>
<dbReference type="SUPFAM" id="SSF57667">
    <property type="entry name" value="beta-beta-alpha zinc fingers"/>
    <property type="match status" value="2"/>
</dbReference>
<dbReference type="Pfam" id="PF00875">
    <property type="entry name" value="DNA_photolyase"/>
    <property type="match status" value="1"/>
</dbReference>
<feature type="domain" description="Homeobox" evidence="15">
    <location>
        <begin position="2446"/>
        <end position="2506"/>
    </location>
</feature>
<feature type="compositionally biased region" description="Basic and acidic residues" evidence="14">
    <location>
        <begin position="1422"/>
        <end position="1441"/>
    </location>
</feature>
<evidence type="ECO:0000256" key="7">
    <source>
        <dbReference type="ARBA" id="ARBA00022991"/>
    </source>
</evidence>
<dbReference type="InterPro" id="IPR036236">
    <property type="entry name" value="Znf_C2H2_sf"/>
</dbReference>
<dbReference type="Pfam" id="PF00046">
    <property type="entry name" value="Homeodomain"/>
    <property type="match status" value="4"/>
</dbReference>
<dbReference type="InterPro" id="IPR014729">
    <property type="entry name" value="Rossmann-like_a/b/a_fold"/>
</dbReference>
<name>A0A4U5UGU9_COLLU</name>
<reference evidence="18 19" key="1">
    <citation type="submission" date="2019-01" db="EMBL/GenBank/DDBJ databases">
        <title>Genome Assembly of Collichthys lucidus.</title>
        <authorList>
            <person name="Cai M."/>
            <person name="Xiao S."/>
        </authorList>
    </citation>
    <scope>NUCLEOTIDE SEQUENCE [LARGE SCALE GENOMIC DNA]</scope>
    <source>
        <strain evidence="18">JT15FE1705JMU</strain>
        <tissue evidence="18">Muscle</tissue>
    </source>
</reference>
<dbReference type="FunFam" id="1.10.10.60:FF:000064">
    <property type="entry name" value="Zinc finger homeobox protein 4"/>
    <property type="match status" value="1"/>
</dbReference>
<feature type="region of interest" description="Disordered" evidence="14">
    <location>
        <begin position="1093"/>
        <end position="1115"/>
    </location>
</feature>
<dbReference type="SUPFAM" id="SSF46689">
    <property type="entry name" value="Homeodomain-like"/>
    <property type="match status" value="4"/>
</dbReference>
<feature type="domain" description="C2H2-type" evidence="16">
    <location>
        <begin position="2524"/>
        <end position="2552"/>
    </location>
</feature>
<evidence type="ECO:0000313" key="18">
    <source>
        <dbReference type="EMBL" id="TKS73378.1"/>
    </source>
</evidence>
<dbReference type="PROSITE" id="PS51645">
    <property type="entry name" value="PHR_CRY_ALPHA_BETA"/>
    <property type="match status" value="1"/>
</dbReference>
<evidence type="ECO:0000256" key="1">
    <source>
        <dbReference type="ARBA" id="ARBA00003263"/>
    </source>
</evidence>
<feature type="region of interest" description="Disordered" evidence="14">
    <location>
        <begin position="806"/>
        <end position="871"/>
    </location>
</feature>
<dbReference type="InterPro" id="IPR017970">
    <property type="entry name" value="Homeobox_CS"/>
</dbReference>
<dbReference type="PROSITE" id="PS50157">
    <property type="entry name" value="ZINC_FINGER_C2H2_2"/>
    <property type="match status" value="6"/>
</dbReference>
<feature type="compositionally biased region" description="Low complexity" evidence="14">
    <location>
        <begin position="2254"/>
        <end position="2265"/>
    </location>
</feature>
<feature type="compositionally biased region" description="Basic residues" evidence="14">
    <location>
        <begin position="2872"/>
        <end position="2883"/>
    </location>
</feature>
<proteinExistence type="predicted"/>
<feature type="compositionally biased region" description="Low complexity" evidence="14">
    <location>
        <begin position="1251"/>
        <end position="1271"/>
    </location>
</feature>
<evidence type="ECO:0000256" key="12">
    <source>
        <dbReference type="PROSITE-ProRule" id="PRU00108"/>
    </source>
</evidence>
<dbReference type="SMART" id="SM00389">
    <property type="entry name" value="HOX"/>
    <property type="match status" value="4"/>
</dbReference>
<feature type="compositionally biased region" description="Pro residues" evidence="14">
    <location>
        <begin position="586"/>
        <end position="596"/>
    </location>
</feature>
<evidence type="ECO:0000256" key="9">
    <source>
        <dbReference type="ARBA" id="ARBA00023155"/>
    </source>
</evidence>
<dbReference type="GO" id="GO:0000981">
    <property type="term" value="F:DNA-binding transcription factor activity, RNA polymerase II-specific"/>
    <property type="evidence" value="ECO:0007669"/>
    <property type="project" value="InterPro"/>
</dbReference>
<keyword evidence="19" id="KW-1185">Reference proteome</keyword>
<evidence type="ECO:0000256" key="5">
    <source>
        <dbReference type="ARBA" id="ARBA00022771"/>
    </source>
</evidence>
<feature type="domain" description="C2H2-type" evidence="16">
    <location>
        <begin position="1626"/>
        <end position="1654"/>
    </location>
</feature>
<feature type="region of interest" description="Disordered" evidence="14">
    <location>
        <begin position="1596"/>
        <end position="1616"/>
    </location>
</feature>
<feature type="compositionally biased region" description="Polar residues" evidence="14">
    <location>
        <begin position="1999"/>
        <end position="2010"/>
    </location>
</feature>
<evidence type="ECO:0000256" key="6">
    <source>
        <dbReference type="ARBA" id="ARBA00022833"/>
    </source>
</evidence>
<feature type="compositionally biased region" description="Polar residues" evidence="14">
    <location>
        <begin position="2192"/>
        <end position="2202"/>
    </location>
</feature>
<feature type="compositionally biased region" description="Pro residues" evidence="14">
    <location>
        <begin position="190"/>
        <end position="202"/>
    </location>
</feature>
<feature type="region of interest" description="Disordered" evidence="14">
    <location>
        <begin position="2091"/>
        <end position="2113"/>
    </location>
</feature>
<dbReference type="EMBL" id="CM014084">
    <property type="protein sequence ID" value="TKS73378.1"/>
    <property type="molecule type" value="Genomic_DNA"/>
</dbReference>
<keyword evidence="8 12" id="KW-0238">DNA-binding</keyword>
<feature type="compositionally biased region" description="Basic and acidic residues" evidence="14">
    <location>
        <begin position="70"/>
        <end position="88"/>
    </location>
</feature>
<feature type="region of interest" description="Disordered" evidence="14">
    <location>
        <begin position="574"/>
        <end position="602"/>
    </location>
</feature>
<feature type="domain" description="C2H2-type" evidence="16">
    <location>
        <begin position="1213"/>
        <end position="1242"/>
    </location>
</feature>
<dbReference type="InterPro" id="IPR013087">
    <property type="entry name" value="Znf_C2H2_type"/>
</dbReference>
<feature type="compositionally biased region" description="Low complexity" evidence="14">
    <location>
        <begin position="1765"/>
        <end position="1780"/>
    </location>
</feature>
<protein>
    <submittedName>
        <fullName evidence="18">Zinc finger homeobox protein 3 AT motif-binding factor 1 AT-binding transcription factor 1</fullName>
    </submittedName>
</protein>
<evidence type="ECO:0000256" key="14">
    <source>
        <dbReference type="SAM" id="MobiDB-lite"/>
    </source>
</evidence>
<comment type="subcellular location">
    <subcellularLocation>
        <location evidence="2 12 13">Nucleus</location>
    </subcellularLocation>
</comment>
<feature type="compositionally biased region" description="Basic and acidic residues" evidence="14">
    <location>
        <begin position="1453"/>
        <end position="1463"/>
    </location>
</feature>
<feature type="compositionally biased region" description="Pro residues" evidence="14">
    <location>
        <begin position="1024"/>
        <end position="1041"/>
    </location>
</feature>
<evidence type="ECO:0000259" key="15">
    <source>
        <dbReference type="PROSITE" id="PS50071"/>
    </source>
</evidence>
<keyword evidence="5 11" id="KW-0863">Zinc-finger</keyword>
<feature type="domain" description="C2H2-type" evidence="16">
    <location>
        <begin position="1049"/>
        <end position="1076"/>
    </location>
</feature>
<feature type="region of interest" description="Disordered" evidence="14">
    <location>
        <begin position="1135"/>
        <end position="1162"/>
    </location>
</feature>
<feature type="region of interest" description="Disordered" evidence="14">
    <location>
        <begin position="2150"/>
        <end position="2307"/>
    </location>
</feature>
<feature type="compositionally biased region" description="Polar residues" evidence="14">
    <location>
        <begin position="1410"/>
        <end position="1420"/>
    </location>
</feature>
<feature type="compositionally biased region" description="Polar residues" evidence="14">
    <location>
        <begin position="1888"/>
        <end position="1915"/>
    </location>
</feature>
<evidence type="ECO:0000256" key="11">
    <source>
        <dbReference type="PROSITE-ProRule" id="PRU00042"/>
    </source>
</evidence>
<dbReference type="GO" id="GO:0008270">
    <property type="term" value="F:zinc ion binding"/>
    <property type="evidence" value="ECO:0007669"/>
    <property type="project" value="UniProtKB-KW"/>
</dbReference>
<dbReference type="FunFam" id="3.30.160.60:FF:000081">
    <property type="entry name" value="Zinc finger homeobox protein 4"/>
    <property type="match status" value="1"/>
</dbReference>
<feature type="compositionally biased region" description="Polar residues" evidence="14">
    <location>
        <begin position="2297"/>
        <end position="2307"/>
    </location>
</feature>
<accession>A0A4U5UGU9</accession>
<keyword evidence="3" id="KW-0479">Metal-binding</keyword>
<dbReference type="InterPro" id="IPR051968">
    <property type="entry name" value="ZnFinger_Homeobox_TR"/>
</dbReference>
<feature type="region of interest" description="Disordered" evidence="14">
    <location>
        <begin position="1680"/>
        <end position="1783"/>
    </location>
</feature>
<dbReference type="STRING" id="240159.A0A4U5UGU9"/>
<feature type="DNA-binding region" description="Homeobox" evidence="12">
    <location>
        <begin position="2448"/>
        <end position="2507"/>
    </location>
</feature>
<feature type="region of interest" description="Disordered" evidence="14">
    <location>
        <begin position="1"/>
        <end position="221"/>
    </location>
</feature>
<feature type="compositionally biased region" description="Basic and acidic residues" evidence="14">
    <location>
        <begin position="2857"/>
        <end position="2871"/>
    </location>
</feature>
<feature type="compositionally biased region" description="Basic and acidic residues" evidence="14">
    <location>
        <begin position="839"/>
        <end position="856"/>
    </location>
</feature>
<dbReference type="InterPro" id="IPR001356">
    <property type="entry name" value="HD"/>
</dbReference>
<feature type="region of interest" description="Disordered" evidence="14">
    <location>
        <begin position="256"/>
        <end position="306"/>
    </location>
</feature>
<evidence type="ECO:0000256" key="2">
    <source>
        <dbReference type="ARBA" id="ARBA00004123"/>
    </source>
</evidence>
<feature type="compositionally biased region" description="Low complexity" evidence="14">
    <location>
        <begin position="1688"/>
        <end position="1708"/>
    </location>
</feature>
<dbReference type="InterPro" id="IPR003903">
    <property type="entry name" value="UIM_dom"/>
</dbReference>
<keyword evidence="4" id="KW-0677">Repeat</keyword>
<dbReference type="Gene3D" id="1.10.10.60">
    <property type="entry name" value="Homeodomain-like"/>
    <property type="match status" value="4"/>
</dbReference>
<feature type="region of interest" description="Disordered" evidence="14">
    <location>
        <begin position="932"/>
        <end position="1045"/>
    </location>
</feature>
<evidence type="ECO:0000256" key="13">
    <source>
        <dbReference type="RuleBase" id="RU000682"/>
    </source>
</evidence>
<feature type="region of interest" description="Disordered" evidence="14">
    <location>
        <begin position="1241"/>
        <end position="1283"/>
    </location>
</feature>
<feature type="compositionally biased region" description="Low complexity" evidence="14">
    <location>
        <begin position="2409"/>
        <end position="2418"/>
    </location>
</feature>
<feature type="compositionally biased region" description="Polar residues" evidence="14">
    <location>
        <begin position="2017"/>
        <end position="2028"/>
    </location>
</feature>
<feature type="domain" description="C2H2-type" evidence="16">
    <location>
        <begin position="1077"/>
        <end position="1105"/>
    </location>
</feature>
<feature type="region of interest" description="Disordered" evidence="14">
    <location>
        <begin position="3123"/>
        <end position="3165"/>
    </location>
</feature>
<feature type="region of interest" description="Disordered" evidence="14">
    <location>
        <begin position="2409"/>
        <end position="2452"/>
    </location>
</feature>